<feature type="non-terminal residue" evidence="1">
    <location>
        <position position="1"/>
    </location>
</feature>
<reference evidence="1 2" key="1">
    <citation type="journal article" date="2021" name="Nat. Plants">
        <title>The Taxus genome provides insights into paclitaxel biosynthesis.</title>
        <authorList>
            <person name="Xiong X."/>
            <person name="Gou J."/>
            <person name="Liao Q."/>
            <person name="Li Y."/>
            <person name="Zhou Q."/>
            <person name="Bi G."/>
            <person name="Li C."/>
            <person name="Du R."/>
            <person name="Wang X."/>
            <person name="Sun T."/>
            <person name="Guo L."/>
            <person name="Liang H."/>
            <person name="Lu P."/>
            <person name="Wu Y."/>
            <person name="Zhang Z."/>
            <person name="Ro D.K."/>
            <person name="Shang Y."/>
            <person name="Huang S."/>
            <person name="Yan J."/>
        </authorList>
    </citation>
    <scope>NUCLEOTIDE SEQUENCE [LARGE SCALE GENOMIC DNA]</scope>
    <source>
        <strain evidence="1">Ta-2019</strain>
    </source>
</reference>
<feature type="non-terminal residue" evidence="1">
    <location>
        <position position="65"/>
    </location>
</feature>
<gene>
    <name evidence="1" type="ORF">KI387_043116</name>
</gene>
<organism evidence="1 2">
    <name type="scientific">Taxus chinensis</name>
    <name type="common">Chinese yew</name>
    <name type="synonym">Taxus wallichiana var. chinensis</name>
    <dbReference type="NCBI Taxonomy" id="29808"/>
    <lineage>
        <taxon>Eukaryota</taxon>
        <taxon>Viridiplantae</taxon>
        <taxon>Streptophyta</taxon>
        <taxon>Embryophyta</taxon>
        <taxon>Tracheophyta</taxon>
        <taxon>Spermatophyta</taxon>
        <taxon>Pinopsida</taxon>
        <taxon>Pinidae</taxon>
        <taxon>Conifers II</taxon>
        <taxon>Cupressales</taxon>
        <taxon>Taxaceae</taxon>
        <taxon>Taxus</taxon>
    </lineage>
</organism>
<proteinExistence type="predicted"/>
<accession>A0AA38BZX6</accession>
<dbReference type="AlphaFoldDB" id="A0AA38BZX6"/>
<dbReference type="Proteomes" id="UP000824469">
    <property type="component" value="Unassembled WGS sequence"/>
</dbReference>
<sequence>RERWAFLSPSNFASASPSDTWVSLIGCGSVILQNSADGSTCRNDATLGAGSKGQFSIKYGLSTCP</sequence>
<evidence type="ECO:0000313" key="2">
    <source>
        <dbReference type="Proteomes" id="UP000824469"/>
    </source>
</evidence>
<name>A0AA38BZX6_TAXCH</name>
<comment type="caution">
    <text evidence="1">The sequence shown here is derived from an EMBL/GenBank/DDBJ whole genome shotgun (WGS) entry which is preliminary data.</text>
</comment>
<protein>
    <submittedName>
        <fullName evidence="1">Uncharacterized protein</fullName>
    </submittedName>
</protein>
<dbReference type="EMBL" id="JAHRHJ020003450">
    <property type="protein sequence ID" value="KAH9291695.1"/>
    <property type="molecule type" value="Genomic_DNA"/>
</dbReference>
<evidence type="ECO:0000313" key="1">
    <source>
        <dbReference type="EMBL" id="KAH9291695.1"/>
    </source>
</evidence>
<keyword evidence="2" id="KW-1185">Reference proteome</keyword>